<dbReference type="PROSITE" id="PS01036">
    <property type="entry name" value="HSP70_3"/>
    <property type="match status" value="1"/>
</dbReference>
<keyword evidence="3" id="KW-0175">Coiled coil</keyword>
<dbReference type="SUPFAM" id="SSF53067">
    <property type="entry name" value="Actin-like ATPase domain"/>
    <property type="match status" value="2"/>
</dbReference>
<dbReference type="SMART" id="SM00028">
    <property type="entry name" value="TPR"/>
    <property type="match status" value="2"/>
</dbReference>
<gene>
    <name evidence="5" type="ORF">GTHE00462_LOCUS4817</name>
</gene>
<dbReference type="GO" id="GO:0005829">
    <property type="term" value="C:cytosol"/>
    <property type="evidence" value="ECO:0007669"/>
    <property type="project" value="TreeGrafter"/>
</dbReference>
<proteinExistence type="predicted"/>
<dbReference type="InterPro" id="IPR018181">
    <property type="entry name" value="Heat_shock_70_CS"/>
</dbReference>
<dbReference type="Gene3D" id="3.30.420.40">
    <property type="match status" value="2"/>
</dbReference>
<dbReference type="Gene3D" id="3.90.640.10">
    <property type="entry name" value="Actin, Chain A, domain 4"/>
    <property type="match status" value="1"/>
</dbReference>
<dbReference type="InterPro" id="IPR043129">
    <property type="entry name" value="ATPase_NBD"/>
</dbReference>
<evidence type="ECO:0000256" key="4">
    <source>
        <dbReference type="SAM" id="MobiDB-lite"/>
    </source>
</evidence>
<dbReference type="Pfam" id="PF00012">
    <property type="entry name" value="HSP70"/>
    <property type="match status" value="1"/>
</dbReference>
<dbReference type="Gene3D" id="3.30.30.30">
    <property type="match status" value="1"/>
</dbReference>
<dbReference type="InterPro" id="IPR013126">
    <property type="entry name" value="Hsp_70_fam"/>
</dbReference>
<dbReference type="InterPro" id="IPR011990">
    <property type="entry name" value="TPR-like_helical_dom_sf"/>
</dbReference>
<reference evidence="5" key="1">
    <citation type="submission" date="2021-01" db="EMBL/GenBank/DDBJ databases">
        <authorList>
            <person name="Corre E."/>
            <person name="Pelletier E."/>
            <person name="Niang G."/>
            <person name="Scheremetjew M."/>
            <person name="Finn R."/>
            <person name="Kale V."/>
            <person name="Holt S."/>
            <person name="Cochrane G."/>
            <person name="Meng A."/>
            <person name="Brown T."/>
            <person name="Cohen L."/>
        </authorList>
    </citation>
    <scope>NUCLEOTIDE SEQUENCE</scope>
    <source>
        <strain evidence="5">CCMP 2712</strain>
    </source>
</reference>
<dbReference type="SUPFAM" id="SSF48452">
    <property type="entry name" value="TPR-like"/>
    <property type="match status" value="1"/>
</dbReference>
<evidence type="ECO:0000256" key="3">
    <source>
        <dbReference type="SAM" id="Coils"/>
    </source>
</evidence>
<evidence type="ECO:0000256" key="1">
    <source>
        <dbReference type="ARBA" id="ARBA00022741"/>
    </source>
</evidence>
<dbReference type="FunFam" id="3.90.640.10:FF:000003">
    <property type="entry name" value="Molecular chaperone DnaK"/>
    <property type="match status" value="1"/>
</dbReference>
<dbReference type="PANTHER" id="PTHR45639">
    <property type="entry name" value="HSC70CB, ISOFORM G-RELATED"/>
    <property type="match status" value="1"/>
</dbReference>
<accession>A0A7S4JD62</accession>
<name>A0A7S4JD62_GUITH</name>
<dbReference type="AlphaFoldDB" id="A0A7S4JD62"/>
<dbReference type="PANTHER" id="PTHR45639:SF28">
    <property type="entry name" value="HEAT SHOCK PROTEIN-LIKE PROTEIN"/>
    <property type="match status" value="1"/>
</dbReference>
<feature type="coiled-coil region" evidence="3">
    <location>
        <begin position="448"/>
        <end position="482"/>
    </location>
</feature>
<keyword evidence="1" id="KW-0547">Nucleotide-binding</keyword>
<dbReference type="Gene3D" id="1.25.40.10">
    <property type="entry name" value="Tetratricopeptide repeat domain"/>
    <property type="match status" value="1"/>
</dbReference>
<organism evidence="5">
    <name type="scientific">Guillardia theta</name>
    <name type="common">Cryptophyte</name>
    <name type="synonym">Cryptomonas phi</name>
    <dbReference type="NCBI Taxonomy" id="55529"/>
    <lineage>
        <taxon>Eukaryota</taxon>
        <taxon>Cryptophyceae</taxon>
        <taxon>Pyrenomonadales</taxon>
        <taxon>Geminigeraceae</taxon>
        <taxon>Guillardia</taxon>
    </lineage>
</organism>
<dbReference type="GO" id="GO:0005524">
    <property type="term" value="F:ATP binding"/>
    <property type="evidence" value="ECO:0007669"/>
    <property type="project" value="UniProtKB-KW"/>
</dbReference>
<dbReference type="GO" id="GO:0005634">
    <property type="term" value="C:nucleus"/>
    <property type="evidence" value="ECO:0007669"/>
    <property type="project" value="TreeGrafter"/>
</dbReference>
<protein>
    <submittedName>
        <fullName evidence="5">Uncharacterized protein</fullName>
    </submittedName>
</protein>
<evidence type="ECO:0000313" key="5">
    <source>
        <dbReference type="EMBL" id="CAE2259948.1"/>
    </source>
</evidence>
<dbReference type="EMBL" id="HBKN01006024">
    <property type="protein sequence ID" value="CAE2259948.1"/>
    <property type="molecule type" value="Transcribed_RNA"/>
</dbReference>
<keyword evidence="2" id="KW-0067">ATP-binding</keyword>
<sequence length="733" mass="82291">MESEGGEQARSSWVLTVDFGSQKTMASLVKVGEEGSTSPPFLVHNDLSRFETPTEVSFRGKTCETGELAAMQPATNAHNVVKEFVPYVGLPPREVREAAIAPGFRVSDDDVLPVTCAAVEFDGSDSSFPLELVLARHLEGVVGCAKHQLVEMRKVPSKDAADIRLAVILPGCFTPRQARALEDACRIAGVEDAYLVPAHQAMAQGYEQRHKPEIEQMRNSSVKEQTIAIVDVGHMISSCAIVRFTPGESKIVSAKSIFGVGGAAVDSILVSHFKEDIERKYGSGCCESPRSLFRLRAACEKLKKMLSTIDESEVGVDGLLPERDVTIKLTRHRLNEMIAPLCHQLQELVKSTLQTEDSFIEGSSLDGVEIIGGASRIPCLAAVVQSAFDGKELRKTLDSNSALCIGAANPAAQFFDPAVSQEKKDCNLQNALKSFDVKGLEESHLKGLREKHMEISEMQAQLRRLEVAMNNLESKMSETREALRGKHAHLMKRDETESALKEVEEWLEQVPQEGYSVEMLEKKKEELELKVRELNSKMFEQLEKQADEMSRSMERSAQERRQEEANQDKDDHDFRKLRFDERVRMAENNKKEANELFRDGNVMHAIDRYNKAIGHCMKIVETLRPEQEKQLNELKGVIVLNLAQAFFKLNKFQKCIDNCNDCLRYSPSLSKAKFRRALAYEQMNLLDEAEKDAKVLLEEEPENPNYTALSKRLGLKLQKRLDKEKNICKKMFG</sequence>
<feature type="region of interest" description="Disordered" evidence="4">
    <location>
        <begin position="545"/>
        <end position="573"/>
    </location>
</feature>
<dbReference type="InterPro" id="IPR019734">
    <property type="entry name" value="TPR_rpt"/>
</dbReference>
<evidence type="ECO:0000256" key="2">
    <source>
        <dbReference type="ARBA" id="ARBA00022840"/>
    </source>
</evidence>
<dbReference type="GO" id="GO:0140662">
    <property type="term" value="F:ATP-dependent protein folding chaperone"/>
    <property type="evidence" value="ECO:0007669"/>
    <property type="project" value="InterPro"/>
</dbReference>